<comment type="caution">
    <text evidence="1">The sequence shown here is derived from an EMBL/GenBank/DDBJ whole genome shotgun (WGS) entry which is preliminary data.</text>
</comment>
<accession>A0A2B7Z0V1</accession>
<organism evidence="1 2">
    <name type="scientific">[Emmonsia] crescens</name>
    <dbReference type="NCBI Taxonomy" id="73230"/>
    <lineage>
        <taxon>Eukaryota</taxon>
        <taxon>Fungi</taxon>
        <taxon>Dikarya</taxon>
        <taxon>Ascomycota</taxon>
        <taxon>Pezizomycotina</taxon>
        <taxon>Eurotiomycetes</taxon>
        <taxon>Eurotiomycetidae</taxon>
        <taxon>Onygenales</taxon>
        <taxon>Ajellomycetaceae</taxon>
        <taxon>Emergomyces</taxon>
    </lineage>
</organism>
<sequence>MRHQSLKVSKAFKEKLHKAMLLVLAAIASTIVGLPISCPESDLTETTDYLKASMRDFDMLLSMAFGNYDTPIGNGEMSLARRRVLTPGIVTFPSRQRLKQAYAAF</sequence>
<evidence type="ECO:0000313" key="1">
    <source>
        <dbReference type="EMBL" id="PGH29984.1"/>
    </source>
</evidence>
<reference evidence="1 2" key="1">
    <citation type="submission" date="2017-10" db="EMBL/GenBank/DDBJ databases">
        <title>Comparative genomics in systemic dimorphic fungi from Ajellomycetaceae.</title>
        <authorList>
            <person name="Munoz J.F."/>
            <person name="Mcewen J.G."/>
            <person name="Clay O.K."/>
            <person name="Cuomo C.A."/>
        </authorList>
    </citation>
    <scope>NUCLEOTIDE SEQUENCE [LARGE SCALE GENOMIC DNA]</scope>
    <source>
        <strain evidence="1 2">UAMH4076</strain>
    </source>
</reference>
<proteinExistence type="predicted"/>
<protein>
    <submittedName>
        <fullName evidence="1">Uncharacterized protein</fullName>
    </submittedName>
</protein>
<gene>
    <name evidence="1" type="ORF">GX50_07257</name>
</gene>
<name>A0A2B7Z0V1_9EURO</name>
<evidence type="ECO:0000313" key="2">
    <source>
        <dbReference type="Proteomes" id="UP000226031"/>
    </source>
</evidence>
<dbReference type="Proteomes" id="UP000226031">
    <property type="component" value="Unassembled WGS sequence"/>
</dbReference>
<keyword evidence="2" id="KW-1185">Reference proteome</keyword>
<dbReference type="EMBL" id="PDND01000199">
    <property type="protein sequence ID" value="PGH29984.1"/>
    <property type="molecule type" value="Genomic_DNA"/>
</dbReference>
<dbReference type="AlphaFoldDB" id="A0A2B7Z0V1"/>